<dbReference type="KEGG" id="sdeo:D0436_10355"/>
<organism evidence="1 2">
    <name type="scientific">Shewanella decolorationis</name>
    <dbReference type="NCBI Taxonomy" id="256839"/>
    <lineage>
        <taxon>Bacteria</taxon>
        <taxon>Pseudomonadati</taxon>
        <taxon>Pseudomonadota</taxon>
        <taxon>Gammaproteobacteria</taxon>
        <taxon>Alteromonadales</taxon>
        <taxon>Shewanellaceae</taxon>
        <taxon>Shewanella</taxon>
    </lineage>
</organism>
<reference evidence="1 2" key="1">
    <citation type="journal article" date="2019" name="Ecotoxicol. Environ. Saf.">
        <title>Microbial characterization of heavy metal resistant bacterial strains isolated from an electroplating wastewater treatment plant.</title>
        <authorList>
            <person name="Cai X."/>
            <person name="Zheng X."/>
            <person name="Zhang D."/>
            <person name="Iqbal W."/>
            <person name="Liu C."/>
            <person name="Yang B."/>
            <person name="Zhao X."/>
            <person name="Lu X."/>
            <person name="Mao Y."/>
        </authorList>
    </citation>
    <scope>NUCLEOTIDE SEQUENCE [LARGE SCALE GENOMIC DNA]</scope>
    <source>
        <strain evidence="1 2">Ni1-3</strain>
    </source>
</reference>
<dbReference type="AlphaFoldDB" id="A0A5B8QXZ9"/>
<evidence type="ECO:0000313" key="2">
    <source>
        <dbReference type="Proteomes" id="UP000321124"/>
    </source>
</evidence>
<sequence>MSKQLSQKMLWSKSTKGTHVYNALASDKAPAVTTVYVNKQALGDKAPDMITLSIDVEAGEVDHG</sequence>
<proteinExistence type="predicted"/>
<gene>
    <name evidence="1" type="ORF">D0436_10355</name>
</gene>
<evidence type="ECO:0000313" key="1">
    <source>
        <dbReference type="EMBL" id="QDZ90836.1"/>
    </source>
</evidence>
<dbReference type="Proteomes" id="UP000321124">
    <property type="component" value="Chromosome"/>
</dbReference>
<dbReference type="RefSeq" id="WP_208662580.1">
    <property type="nucleotide sequence ID" value="NZ_CP031775.2"/>
</dbReference>
<name>A0A5B8QXZ9_9GAMM</name>
<accession>A0A5B8QXZ9</accession>
<protein>
    <submittedName>
        <fullName evidence="1">Uncharacterized protein</fullName>
    </submittedName>
</protein>
<dbReference type="EMBL" id="CP031775">
    <property type="protein sequence ID" value="QDZ90836.1"/>
    <property type="molecule type" value="Genomic_DNA"/>
</dbReference>